<dbReference type="SUPFAM" id="SSF53335">
    <property type="entry name" value="S-adenosyl-L-methionine-dependent methyltransferases"/>
    <property type="match status" value="1"/>
</dbReference>
<comment type="caution">
    <text evidence="8">The sequence shown here is derived from an EMBL/GenBank/DDBJ whole genome shotgun (WGS) entry which is preliminary data.</text>
</comment>
<dbReference type="PANTHER" id="PTHR11006:SF47">
    <property type="entry name" value="PROTEIN ARGININE N-METHYLTRANSFERASE 8"/>
    <property type="match status" value="1"/>
</dbReference>
<dbReference type="GO" id="GO:0005886">
    <property type="term" value="C:plasma membrane"/>
    <property type="evidence" value="ECO:0007669"/>
    <property type="project" value="TreeGrafter"/>
</dbReference>
<sequence>MPGIFRTVQQHIKRQENLKVCSAIRTQGWCNKEFRIAVHHAVPILWLKNNNANLICGKVCAIPPQPPQPTVVPKPVQSVIHVPLQPSCPGRGKMAKLINPEEMTSRDYYFDSYAHFGIHEEVCAGKGSMSTSKGAARGGWKVLKHRGHEEETDWIFSESMKEMLKDEVRTLTYRNSMYHNKHVFKDKIVLDVGSGTGILSMFAAKAGAKKIECSSISDYSEKIIKANHLDNIITIFKGKVEEVELPVDQVDIIISEWMGYCLFYESMLNTVIFARDKWLINATEYYDRWENVYGFDMTCIRDVAMKEPLVDIVDPKQVVTNACLIKRDLDFTVDLDFKGQLCEIRIQCYTLESLLASRVSKLSAFPRTRENKAHFLKKSRTEKSKEKTMDTVEHPTEHVGNRTEYVAKRGYSKFQICHHLEIETGLSHIIISLQYQERQKMKSEIT</sequence>
<dbReference type="InterPro" id="IPR055135">
    <property type="entry name" value="PRMT_dom"/>
</dbReference>
<evidence type="ECO:0000259" key="7">
    <source>
        <dbReference type="Pfam" id="PF22528"/>
    </source>
</evidence>
<gene>
    <name evidence="9" type="ORF">IHE44_0005663</name>
    <name evidence="8" type="ORF">IHE44_007407</name>
</gene>
<reference evidence="8" key="1">
    <citation type="submission" date="2020-10" db="EMBL/GenBank/DDBJ databases">
        <title>Feather gene expression reveals the developmental basis of iridescence in African starlings.</title>
        <authorList>
            <person name="Rubenstein D.R."/>
        </authorList>
    </citation>
    <scope>NUCLEOTIDE SEQUENCE</scope>
    <source>
        <strain evidence="8">SS15</strain>
        <tissue evidence="8">Liver</tissue>
    </source>
</reference>
<evidence type="ECO:0000256" key="2">
    <source>
        <dbReference type="ARBA" id="ARBA00022603"/>
    </source>
</evidence>
<evidence type="ECO:0000313" key="8">
    <source>
        <dbReference type="EMBL" id="KAG0114656.1"/>
    </source>
</evidence>
<dbReference type="GO" id="GO:0035242">
    <property type="term" value="F:protein-arginine omega-N asymmetric methyltransferase activity"/>
    <property type="evidence" value="ECO:0007669"/>
    <property type="project" value="UniProtKB-EC"/>
</dbReference>
<dbReference type="Gene3D" id="3.40.50.150">
    <property type="entry name" value="Vaccinia Virus protein VP39"/>
    <property type="match status" value="1"/>
</dbReference>
<proteinExistence type="predicted"/>
<dbReference type="Gene3D" id="2.70.160.11">
    <property type="entry name" value="Hnrnp arginine n-methyltransferase1"/>
    <property type="match status" value="1"/>
</dbReference>
<reference evidence="9 10" key="2">
    <citation type="journal article" date="2021" name="J. Hered.">
        <title>Feather Gene Expression Elucidates the Developmental Basis of Plumage Iridescence in African Starlings.</title>
        <authorList>
            <person name="Rubenstein D.R."/>
            <person name="Corvelo A."/>
            <person name="MacManes M.D."/>
            <person name="Maia R."/>
            <person name="Narzisi G."/>
            <person name="Rousaki A."/>
            <person name="Vandenabeele P."/>
            <person name="Shawkey M.D."/>
            <person name="Solomon J."/>
        </authorList>
    </citation>
    <scope>NUCLEOTIDE SEQUENCE [LARGE SCALE GENOMIC DNA]</scope>
    <source>
        <strain evidence="9">SS15</strain>
    </source>
</reference>
<dbReference type="PROSITE" id="PS51678">
    <property type="entry name" value="SAM_MT_PRMT"/>
    <property type="match status" value="1"/>
</dbReference>
<dbReference type="CDD" id="cd02440">
    <property type="entry name" value="AdoMet_MTases"/>
    <property type="match status" value="1"/>
</dbReference>
<dbReference type="InterPro" id="IPR029063">
    <property type="entry name" value="SAM-dependent_MTases_sf"/>
</dbReference>
<evidence type="ECO:0000313" key="10">
    <source>
        <dbReference type="Proteomes" id="UP000618051"/>
    </source>
</evidence>
<feature type="domain" description="Protein arginine N-methyltransferase" evidence="7">
    <location>
        <begin position="287"/>
        <end position="331"/>
    </location>
</feature>
<keyword evidence="2 6" id="KW-0489">Methyltransferase</keyword>
<reference evidence="9" key="3">
    <citation type="submission" date="2022-01" db="EMBL/GenBank/DDBJ databases">
        <authorList>
            <person name="Rubenstein D.R."/>
        </authorList>
    </citation>
    <scope>NUCLEOTIDE SEQUENCE</scope>
    <source>
        <strain evidence="9">SS15</strain>
        <tissue evidence="9">Liver</tissue>
    </source>
</reference>
<dbReference type="InterPro" id="IPR025799">
    <property type="entry name" value="Arg_MeTrfase"/>
</dbReference>
<evidence type="ECO:0000313" key="9">
    <source>
        <dbReference type="EMBL" id="KAI1242146.1"/>
    </source>
</evidence>
<comment type="catalytic activity">
    <reaction evidence="5">
        <text>L-arginyl-[protein] + S-adenosyl-L-methionine = N(omega)-methyl-L-arginyl-[protein] + S-adenosyl-L-homocysteine + H(+)</text>
        <dbReference type="Rhea" id="RHEA:48100"/>
        <dbReference type="Rhea" id="RHEA-COMP:10532"/>
        <dbReference type="Rhea" id="RHEA-COMP:11990"/>
        <dbReference type="ChEBI" id="CHEBI:15378"/>
        <dbReference type="ChEBI" id="CHEBI:29965"/>
        <dbReference type="ChEBI" id="CHEBI:57856"/>
        <dbReference type="ChEBI" id="CHEBI:59789"/>
        <dbReference type="ChEBI" id="CHEBI:65280"/>
    </reaction>
    <physiologicalReaction direction="left-to-right" evidence="5">
        <dbReference type="Rhea" id="RHEA:48101"/>
    </physiologicalReaction>
</comment>
<dbReference type="FunFam" id="3.40.50.150:FF:000003">
    <property type="entry name" value="Blast:Protein arginine N-methyltransferase 1"/>
    <property type="match status" value="1"/>
</dbReference>
<keyword evidence="10" id="KW-1185">Reference proteome</keyword>
<evidence type="ECO:0000256" key="6">
    <source>
        <dbReference type="PROSITE-ProRule" id="PRU01015"/>
    </source>
</evidence>
<dbReference type="AlphaFoldDB" id="A0A835NGP3"/>
<dbReference type="GO" id="GO:0032259">
    <property type="term" value="P:methylation"/>
    <property type="evidence" value="ECO:0007669"/>
    <property type="project" value="UniProtKB-KW"/>
</dbReference>
<dbReference type="GO" id="GO:0042054">
    <property type="term" value="F:histone methyltransferase activity"/>
    <property type="evidence" value="ECO:0007669"/>
    <property type="project" value="TreeGrafter"/>
</dbReference>
<evidence type="ECO:0000256" key="3">
    <source>
        <dbReference type="ARBA" id="ARBA00022679"/>
    </source>
</evidence>
<dbReference type="Pfam" id="PF22528">
    <property type="entry name" value="PRMT_C"/>
    <property type="match status" value="1"/>
</dbReference>
<dbReference type="Pfam" id="PF06325">
    <property type="entry name" value="PrmA"/>
    <property type="match status" value="1"/>
</dbReference>
<accession>A0A835NGP3</accession>
<keyword evidence="4 6" id="KW-0949">S-adenosyl-L-methionine</keyword>
<dbReference type="EMBL" id="JADDUC010000276">
    <property type="protein sequence ID" value="KAG0114656.1"/>
    <property type="molecule type" value="Genomic_DNA"/>
</dbReference>
<name>A0A835NGP3_9PASS</name>
<dbReference type="OrthoDB" id="7848332at2759"/>
<dbReference type="EMBL" id="JADDUC020000002">
    <property type="protein sequence ID" value="KAI1242146.1"/>
    <property type="molecule type" value="Genomic_DNA"/>
</dbReference>
<protein>
    <recommendedName>
        <fullName evidence="1">type I protein arginine methyltransferase</fullName>
        <ecNumber evidence="1">2.1.1.319</ecNumber>
    </recommendedName>
</protein>
<organism evidence="8">
    <name type="scientific">Lamprotornis superbus</name>
    <dbReference type="NCBI Taxonomy" id="245042"/>
    <lineage>
        <taxon>Eukaryota</taxon>
        <taxon>Metazoa</taxon>
        <taxon>Chordata</taxon>
        <taxon>Craniata</taxon>
        <taxon>Vertebrata</taxon>
        <taxon>Euteleostomi</taxon>
        <taxon>Archelosauria</taxon>
        <taxon>Archosauria</taxon>
        <taxon>Dinosauria</taxon>
        <taxon>Saurischia</taxon>
        <taxon>Theropoda</taxon>
        <taxon>Coelurosauria</taxon>
        <taxon>Aves</taxon>
        <taxon>Neognathae</taxon>
        <taxon>Neoaves</taxon>
        <taxon>Telluraves</taxon>
        <taxon>Australaves</taxon>
        <taxon>Passeriformes</taxon>
        <taxon>Sturnidae</taxon>
        <taxon>Lamprotornis</taxon>
    </lineage>
</organism>
<evidence type="ECO:0000256" key="1">
    <source>
        <dbReference type="ARBA" id="ARBA00011925"/>
    </source>
</evidence>
<evidence type="ECO:0000256" key="4">
    <source>
        <dbReference type="ARBA" id="ARBA00022691"/>
    </source>
</evidence>
<evidence type="ECO:0000256" key="5">
    <source>
        <dbReference type="ARBA" id="ARBA00049303"/>
    </source>
</evidence>
<dbReference type="EC" id="2.1.1.319" evidence="1"/>
<keyword evidence="3 6" id="KW-0808">Transferase</keyword>
<dbReference type="PANTHER" id="PTHR11006">
    <property type="entry name" value="PROTEIN ARGININE N-METHYLTRANSFERASE"/>
    <property type="match status" value="1"/>
</dbReference>
<dbReference type="Proteomes" id="UP000618051">
    <property type="component" value="Unassembled WGS sequence"/>
</dbReference>
<dbReference type="GO" id="GO:0035241">
    <property type="term" value="F:protein-arginine omega-N monomethyltransferase activity"/>
    <property type="evidence" value="ECO:0007669"/>
    <property type="project" value="TreeGrafter"/>
</dbReference>